<name>A0A7S8IUF1_9SPHN</name>
<dbReference type="Pfam" id="PF07238">
    <property type="entry name" value="PilZ"/>
    <property type="match status" value="1"/>
</dbReference>
<accession>A0A7S8IUF1</accession>
<evidence type="ECO:0000313" key="2">
    <source>
        <dbReference type="EMBL" id="QPC98537.1"/>
    </source>
</evidence>
<evidence type="ECO:0000313" key="3">
    <source>
        <dbReference type="Proteomes" id="UP000594459"/>
    </source>
</evidence>
<proteinExistence type="predicted"/>
<dbReference type="EMBL" id="CP064654">
    <property type="protein sequence ID" value="QPC98537.1"/>
    <property type="molecule type" value="Genomic_DNA"/>
</dbReference>
<dbReference type="Proteomes" id="UP000594459">
    <property type="component" value="Chromosome"/>
</dbReference>
<dbReference type="KEGG" id="qso:IRL76_11905"/>
<gene>
    <name evidence="2" type="ORF">IRL76_11905</name>
</gene>
<dbReference type="SUPFAM" id="SSF141371">
    <property type="entry name" value="PilZ domain-like"/>
    <property type="match status" value="1"/>
</dbReference>
<dbReference type="AlphaFoldDB" id="A0A7S8IUF1"/>
<dbReference type="GO" id="GO:0035438">
    <property type="term" value="F:cyclic-di-GMP binding"/>
    <property type="evidence" value="ECO:0007669"/>
    <property type="project" value="InterPro"/>
</dbReference>
<organism evidence="2 3">
    <name type="scientific">Qipengyuania soli</name>
    <dbReference type="NCBI Taxonomy" id="2782568"/>
    <lineage>
        <taxon>Bacteria</taxon>
        <taxon>Pseudomonadati</taxon>
        <taxon>Pseudomonadota</taxon>
        <taxon>Alphaproteobacteria</taxon>
        <taxon>Sphingomonadales</taxon>
        <taxon>Erythrobacteraceae</taxon>
        <taxon>Qipengyuania</taxon>
    </lineage>
</organism>
<protein>
    <submittedName>
        <fullName evidence="2">PilZ domain-containing protein</fullName>
    </submittedName>
</protein>
<keyword evidence="3" id="KW-1185">Reference proteome</keyword>
<reference evidence="2 3" key="1">
    <citation type="submission" date="2020-11" db="EMBL/GenBank/DDBJ databases">
        <title>The genome sequence of Erythrobacter sp. 6D36.</title>
        <authorList>
            <person name="Liu Y."/>
        </authorList>
    </citation>
    <scope>NUCLEOTIDE SEQUENCE [LARGE SCALE GENOMIC DNA]</scope>
    <source>
        <strain evidence="2 3">6D36</strain>
    </source>
</reference>
<feature type="domain" description="PilZ" evidence="1">
    <location>
        <begin position="26"/>
        <end position="88"/>
    </location>
</feature>
<dbReference type="InterPro" id="IPR009875">
    <property type="entry name" value="PilZ_domain"/>
</dbReference>
<sequence length="125" mass="13423">MSSLETRNVVRDSLFLFADLAFDGRTEVVRAKVRNLSAGGMMAESGVAVASGDRVTAGLRNVGEVKGVVAWVQGIRFGIAFDREIDPILVRAANSAGTQGSEAPRHTRPVRTGRIFDNEHGVRSI</sequence>
<evidence type="ECO:0000259" key="1">
    <source>
        <dbReference type="Pfam" id="PF07238"/>
    </source>
</evidence>
<dbReference type="RefSeq" id="WP_200981543.1">
    <property type="nucleotide sequence ID" value="NZ_CP064654.1"/>
</dbReference>